<dbReference type="RefSeq" id="WP_095500474.1">
    <property type="nucleotide sequence ID" value="NZ_BSPO01000003.1"/>
</dbReference>
<dbReference type="Pfam" id="PF08331">
    <property type="entry name" value="QueG_DUF1730"/>
    <property type="match status" value="1"/>
</dbReference>
<feature type="binding site" evidence="9">
    <location>
        <begin position="249"/>
        <end position="250"/>
    </location>
    <ligand>
        <name>cob(II)alamin</name>
        <dbReference type="ChEBI" id="CHEBI:16304"/>
    </ligand>
</feature>
<evidence type="ECO:0000256" key="7">
    <source>
        <dbReference type="ARBA" id="ARBA00023004"/>
    </source>
</evidence>
<feature type="binding site" evidence="9">
    <location>
        <position position="249"/>
    </location>
    <ligand>
        <name>[4Fe-4S] cluster</name>
        <dbReference type="ChEBI" id="CHEBI:49883"/>
        <label>2</label>
    </ligand>
</feature>
<keyword evidence="6 9" id="KW-0560">Oxidoreductase</keyword>
<evidence type="ECO:0000256" key="2">
    <source>
        <dbReference type="ARBA" id="ARBA00022490"/>
    </source>
</evidence>
<comment type="function">
    <text evidence="9">Catalyzes the conversion of epoxyqueuosine (oQ) to queuosine (Q), which is a hypermodified base found in the wobble positions of tRNA(Asp), tRNA(Asn), tRNA(His) and tRNA(Tyr).</text>
</comment>
<keyword evidence="2 9" id="KW-0963">Cytoplasm</keyword>
<keyword evidence="12" id="KW-1185">Reference proteome</keyword>
<keyword evidence="8 9" id="KW-0411">Iron-sulfur</keyword>
<dbReference type="GO" id="GO:0046872">
    <property type="term" value="F:metal ion binding"/>
    <property type="evidence" value="ECO:0007669"/>
    <property type="project" value="UniProtKB-KW"/>
</dbReference>
<keyword evidence="3 9" id="KW-0819">tRNA processing</keyword>
<feature type="binding site" evidence="9">
    <location>
        <position position="252"/>
    </location>
    <ligand>
        <name>[4Fe-4S] cluster</name>
        <dbReference type="ChEBI" id="CHEBI:49883"/>
        <label>2</label>
    </ligand>
</feature>
<gene>
    <name evidence="9 11" type="primary">queG</name>
    <name evidence="11" type="ORF">GCM10007894_15900</name>
</gene>
<feature type="binding site" evidence="9">
    <location>
        <position position="199"/>
    </location>
    <ligand>
        <name>[4Fe-4S] cluster</name>
        <dbReference type="ChEBI" id="CHEBI:49883"/>
        <label>1</label>
    </ligand>
</feature>
<evidence type="ECO:0000256" key="8">
    <source>
        <dbReference type="ARBA" id="ARBA00023014"/>
    </source>
</evidence>
<protein>
    <recommendedName>
        <fullName evidence="9">Epoxyqueuosine reductase</fullName>
        <ecNumber evidence="9">1.17.99.6</ecNumber>
    </recommendedName>
    <alternativeName>
        <fullName evidence="9">Queuosine biosynthesis protein QueG</fullName>
    </alternativeName>
</protein>
<dbReference type="InterPro" id="IPR013542">
    <property type="entry name" value="QueG_DUF1730"/>
</dbReference>
<sequence length="380" mass="42713">MTAASSPADLAAIADKIKRWGEALGFQKVGITDLNLAAHEQWLQQWLDNNYHGSMGYMANHGLMRARPSELQPGSVRAICVRIDYLPPNAEFAKTLSHPERGYISRYAGGRDYHKMMRQRLKKLAEKIASELPELDYRPFVDSAPILERPLANKAGLGWVGKHSLLLQKEVGSWFFIGELLVNIPLPIDAPSSDDCGSCTACMTACPTGAIVKDYVVDARRCISYLTIEHEGAIDPALRPLLGNRIYGCDDCQLVCPVNQGAQLTAESDFHTKPHLHQPQLLDLFNWTEQEFLERLAGSPIRRIGFERWQRNISVAMGNADYCEDFVKILQQKLTTPNNHLKEHFQWAIEQQLQSKGKSLSHRKSSRLARIVSKGLKRDA</sequence>
<name>A0AA37WWK4_9GAMM</name>
<organism evidence="11 12">
    <name type="scientific">Paraferrimonas haliotis</name>
    <dbReference type="NCBI Taxonomy" id="2013866"/>
    <lineage>
        <taxon>Bacteria</taxon>
        <taxon>Pseudomonadati</taxon>
        <taxon>Pseudomonadota</taxon>
        <taxon>Gammaproteobacteria</taxon>
        <taxon>Alteromonadales</taxon>
        <taxon>Ferrimonadaceae</taxon>
        <taxon>Paraferrimonas</taxon>
    </lineage>
</organism>
<comment type="cofactor">
    <cofactor evidence="9">
        <name>[4Fe-4S] cluster</name>
        <dbReference type="ChEBI" id="CHEBI:49883"/>
    </cofactor>
    <text evidence="9">Binds 2 [4Fe-4S] clusters per monomer.</text>
</comment>
<dbReference type="EC" id="1.17.99.6" evidence="9"/>
<feature type="binding site" evidence="9">
    <location>
        <position position="206"/>
    </location>
    <ligand>
        <name>[4Fe-4S] cluster</name>
        <dbReference type="ChEBI" id="CHEBI:49883"/>
        <label>2</label>
    </ligand>
</feature>
<feature type="binding site" evidence="9">
    <location>
        <position position="177"/>
    </location>
    <ligand>
        <name>cob(II)alamin</name>
        <dbReference type="ChEBI" id="CHEBI:16304"/>
    </ligand>
</feature>
<feature type="binding site" evidence="9">
    <location>
        <position position="196"/>
    </location>
    <ligand>
        <name>[4Fe-4S] cluster</name>
        <dbReference type="ChEBI" id="CHEBI:49883"/>
        <label>1</label>
    </ligand>
</feature>
<dbReference type="PROSITE" id="PS51379">
    <property type="entry name" value="4FE4S_FER_2"/>
    <property type="match status" value="1"/>
</dbReference>
<comment type="caution">
    <text evidence="9">Lacks conserved residue(s) required for the propagation of feature annotation.</text>
</comment>
<feature type="binding site" evidence="9">
    <location>
        <position position="166"/>
    </location>
    <ligand>
        <name>cob(II)alamin</name>
        <dbReference type="ChEBI" id="CHEBI:16304"/>
    </ligand>
</feature>
<keyword evidence="9" id="KW-0846">Cobalamin</keyword>
<evidence type="ECO:0000313" key="11">
    <source>
        <dbReference type="EMBL" id="GLS83613.1"/>
    </source>
</evidence>
<feature type="binding site" evidence="9">
    <location>
        <position position="256"/>
    </location>
    <ligand>
        <name>[4Fe-4S] cluster</name>
        <dbReference type="ChEBI" id="CHEBI:49883"/>
        <label>1</label>
    </ligand>
</feature>
<dbReference type="PANTHER" id="PTHR30002">
    <property type="entry name" value="EPOXYQUEUOSINE REDUCTASE"/>
    <property type="match status" value="1"/>
</dbReference>
<comment type="cofactor">
    <cofactor evidence="9">
        <name>cob(II)alamin</name>
        <dbReference type="ChEBI" id="CHEBI:16304"/>
    </cofactor>
</comment>
<comment type="catalytic activity">
    <reaction evidence="9">
        <text>epoxyqueuosine(34) in tRNA + AH2 = queuosine(34) in tRNA + A + H2O</text>
        <dbReference type="Rhea" id="RHEA:32159"/>
        <dbReference type="Rhea" id="RHEA-COMP:18571"/>
        <dbReference type="Rhea" id="RHEA-COMP:18582"/>
        <dbReference type="ChEBI" id="CHEBI:13193"/>
        <dbReference type="ChEBI" id="CHEBI:15377"/>
        <dbReference type="ChEBI" id="CHEBI:17499"/>
        <dbReference type="ChEBI" id="CHEBI:194431"/>
        <dbReference type="ChEBI" id="CHEBI:194443"/>
        <dbReference type="EC" id="1.17.99.6"/>
    </reaction>
</comment>
<dbReference type="NCBIfam" id="TIGR00276">
    <property type="entry name" value="tRNA epoxyqueuosine(34) reductase QueG"/>
    <property type="match status" value="1"/>
</dbReference>
<evidence type="ECO:0000313" key="12">
    <source>
        <dbReference type="Proteomes" id="UP001157439"/>
    </source>
</evidence>
<dbReference type="PROSITE" id="PS00198">
    <property type="entry name" value="4FE4S_FER_1"/>
    <property type="match status" value="1"/>
</dbReference>
<feature type="active site" description="Proton donor" evidence="9">
    <location>
        <position position="142"/>
    </location>
</feature>
<dbReference type="GO" id="GO:0052693">
    <property type="term" value="F:epoxyqueuosine reductase activity"/>
    <property type="evidence" value="ECO:0007669"/>
    <property type="project" value="UniProtKB-UniRule"/>
</dbReference>
<keyword evidence="7 9" id="KW-0408">Iron</keyword>
<feature type="binding site" evidence="9">
    <location>
        <position position="224"/>
    </location>
    <ligand>
        <name>cob(II)alamin</name>
        <dbReference type="ChEBI" id="CHEBI:16304"/>
    </ligand>
</feature>
<feature type="binding site" evidence="9">
    <location>
        <position position="222"/>
    </location>
    <ligand>
        <name>[4Fe-4S] cluster</name>
        <dbReference type="ChEBI" id="CHEBI:49883"/>
        <label>2</label>
    </ligand>
</feature>
<feature type="domain" description="4Fe-4S ferredoxin-type" evidence="10">
    <location>
        <begin position="184"/>
        <end position="216"/>
    </location>
</feature>
<dbReference type="EMBL" id="BSPO01000003">
    <property type="protein sequence ID" value="GLS83613.1"/>
    <property type="molecule type" value="Genomic_DNA"/>
</dbReference>
<keyword evidence="1 9" id="KW-0004">4Fe-4S</keyword>
<dbReference type="Gene3D" id="3.30.70.20">
    <property type="match status" value="1"/>
</dbReference>
<keyword evidence="9" id="KW-0170">Cobalt</keyword>
<dbReference type="HAMAP" id="MF_00916">
    <property type="entry name" value="QueG"/>
    <property type="match status" value="1"/>
</dbReference>
<dbReference type="AlphaFoldDB" id="A0AA37WWK4"/>
<dbReference type="GO" id="GO:0005737">
    <property type="term" value="C:cytoplasm"/>
    <property type="evidence" value="ECO:0007669"/>
    <property type="project" value="UniProtKB-SubCell"/>
</dbReference>
<dbReference type="GO" id="GO:0051539">
    <property type="term" value="F:4 iron, 4 sulfur cluster binding"/>
    <property type="evidence" value="ECO:0007669"/>
    <property type="project" value="UniProtKB-KW"/>
</dbReference>
<dbReference type="InterPro" id="IPR017896">
    <property type="entry name" value="4Fe4S_Fe-S-bd"/>
</dbReference>
<proteinExistence type="inferred from homology"/>
<dbReference type="SUPFAM" id="SSF46548">
    <property type="entry name" value="alpha-helical ferredoxin"/>
    <property type="match status" value="1"/>
</dbReference>
<evidence type="ECO:0000256" key="6">
    <source>
        <dbReference type="ARBA" id="ARBA00023002"/>
    </source>
</evidence>
<dbReference type="FunFam" id="3.30.70.20:FF:000017">
    <property type="entry name" value="Epoxyqueuosine reductase"/>
    <property type="match status" value="1"/>
</dbReference>
<feature type="binding site" evidence="9">
    <location>
        <position position="142"/>
    </location>
    <ligand>
        <name>cob(II)alamin</name>
        <dbReference type="ChEBI" id="CHEBI:16304"/>
    </ligand>
</feature>
<dbReference type="InterPro" id="IPR004453">
    <property type="entry name" value="QueG"/>
</dbReference>
<evidence type="ECO:0000256" key="3">
    <source>
        <dbReference type="ARBA" id="ARBA00022694"/>
    </source>
</evidence>
<feature type="binding site" evidence="9">
    <location>
        <position position="65"/>
    </location>
    <ligand>
        <name>cob(II)alamin</name>
        <dbReference type="ChEBI" id="CHEBI:16304"/>
    </ligand>
</feature>
<feature type="binding site" evidence="9">
    <location>
        <position position="202"/>
    </location>
    <ligand>
        <name>[4Fe-4S] cluster</name>
        <dbReference type="ChEBI" id="CHEBI:49883"/>
        <label>1</label>
    </ligand>
</feature>
<keyword evidence="5 9" id="KW-0671">Queuosine biosynthesis</keyword>
<dbReference type="GO" id="GO:0008616">
    <property type="term" value="P:tRNA queuosine(34) biosynthetic process"/>
    <property type="evidence" value="ECO:0007669"/>
    <property type="project" value="UniProtKB-UniRule"/>
</dbReference>
<dbReference type="PANTHER" id="PTHR30002:SF4">
    <property type="entry name" value="EPOXYQUEUOSINE REDUCTASE"/>
    <property type="match status" value="1"/>
</dbReference>
<evidence type="ECO:0000256" key="4">
    <source>
        <dbReference type="ARBA" id="ARBA00022723"/>
    </source>
</evidence>
<reference evidence="11 12" key="1">
    <citation type="journal article" date="2014" name="Int. J. Syst. Evol. Microbiol.">
        <title>Complete genome sequence of Corynebacterium casei LMG S-19264T (=DSM 44701T), isolated from a smear-ripened cheese.</title>
        <authorList>
            <consortium name="US DOE Joint Genome Institute (JGI-PGF)"/>
            <person name="Walter F."/>
            <person name="Albersmeier A."/>
            <person name="Kalinowski J."/>
            <person name="Ruckert C."/>
        </authorList>
    </citation>
    <scope>NUCLEOTIDE SEQUENCE [LARGE SCALE GENOMIC DNA]</scope>
    <source>
        <strain evidence="11 12">NBRC 112785</strain>
    </source>
</reference>
<evidence type="ECO:0000256" key="9">
    <source>
        <dbReference type="HAMAP-Rule" id="MF_00916"/>
    </source>
</evidence>
<comment type="caution">
    <text evidence="11">The sequence shown here is derived from an EMBL/GenBank/DDBJ whole genome shotgun (WGS) entry which is preliminary data.</text>
</comment>
<dbReference type="Pfam" id="PF13484">
    <property type="entry name" value="Fer4_16"/>
    <property type="match status" value="1"/>
</dbReference>
<dbReference type="Proteomes" id="UP001157439">
    <property type="component" value="Unassembled WGS sequence"/>
</dbReference>
<accession>A0AA37WWK4</accession>
<keyword evidence="4 9" id="KW-0479">Metal-binding</keyword>
<evidence type="ECO:0000256" key="1">
    <source>
        <dbReference type="ARBA" id="ARBA00022485"/>
    </source>
</evidence>
<comment type="similarity">
    <text evidence="9">Belongs to the QueG family.</text>
</comment>
<dbReference type="GO" id="GO:0031419">
    <property type="term" value="F:cobalamin binding"/>
    <property type="evidence" value="ECO:0007669"/>
    <property type="project" value="UniProtKB-KW"/>
</dbReference>
<dbReference type="InterPro" id="IPR017900">
    <property type="entry name" value="4Fe4S_Fe_S_CS"/>
</dbReference>
<comment type="subunit">
    <text evidence="9">Monomer.</text>
</comment>
<comment type="subcellular location">
    <subcellularLocation>
        <location evidence="9">Cytoplasm</location>
    </subcellularLocation>
</comment>
<evidence type="ECO:0000259" key="10">
    <source>
        <dbReference type="PROSITE" id="PS51379"/>
    </source>
</evidence>
<comment type="pathway">
    <text evidence="9">tRNA modification; tRNA-queuosine biosynthesis.</text>
</comment>
<evidence type="ECO:0000256" key="5">
    <source>
        <dbReference type="ARBA" id="ARBA00022785"/>
    </source>
</evidence>